<gene>
    <name evidence="3" type="ORF">HKBW3S03_00593</name>
    <name evidence="4" type="ORF">HKBW3S34_01395</name>
</gene>
<evidence type="ECO:0000313" key="3">
    <source>
        <dbReference type="EMBL" id="GFP19089.1"/>
    </source>
</evidence>
<dbReference type="EMBL" id="BLRU01000035">
    <property type="protein sequence ID" value="GFP19089.1"/>
    <property type="molecule type" value="Genomic_DNA"/>
</dbReference>
<sequence>MVKKAITHLKLNQANPGKLRKLDQLALEHQRVVQAYVDWLIERQIDQPNKYADIPEQHVPTPLSDRWQRCAWQQACGIVQSWYANGRETPPVLRNVCLQANANVVVIEPSHTPQFDFWLRISTLEAGNPVRVPIPLYNRAKETIAEFTKLCTGVTLNKRDGQWYATFVVERRGAKAQSSQVIGVDIGMVSIVSTSGGQRYGQISPELRKRLERAVEKHRRKQKLNACLKRKDMPTVDPGDNRAEAFSRNEIGRPLNQMLDELLKGSAVALERLSVKDMRFKSRQMNRVLRASQLGYVRDKLKFKLDERGIRYRSVQPAYSSQQCSHCGFTFSLNRRSQAEFRCLWCGYEANADENAAANLAERFGDEELNLLPFREVETVLAMRFMRRLPDARSASAGLDTRVNEVAYLHLGQSARLKHPWHSCL</sequence>
<keyword evidence="6" id="KW-1185">Reference proteome</keyword>
<dbReference type="Pfam" id="PF07282">
    <property type="entry name" value="Cas12f1-like_TNB"/>
    <property type="match status" value="1"/>
</dbReference>
<reference evidence="5 6" key="1">
    <citation type="journal article" date="2020" name="Front. Microbiol.">
        <title>Single-cell genomics of novel Actinobacteria with the Wood-Ljungdahl pathway discovered in a serpentinizing system.</title>
        <authorList>
            <person name="Merino N."/>
            <person name="Kawai M."/>
            <person name="Boyd E.S."/>
            <person name="Colman D.R."/>
            <person name="McGlynn S.E."/>
            <person name="Nealson K.H."/>
            <person name="Kurokawa K."/>
            <person name="Hongoh Y."/>
        </authorList>
    </citation>
    <scope>NUCLEOTIDE SEQUENCE [LARGE SCALE GENOMIC DNA]</scope>
    <source>
        <strain evidence="3 5">S03</strain>
        <strain evidence="4 6">S34</strain>
    </source>
</reference>
<name>A0A6V8NFP2_9ACTN</name>
<keyword evidence="1" id="KW-0238">DNA-binding</keyword>
<dbReference type="Proteomes" id="UP000574717">
    <property type="component" value="Unassembled WGS sequence"/>
</dbReference>
<evidence type="ECO:0000313" key="4">
    <source>
        <dbReference type="EMBL" id="GFP30474.1"/>
    </source>
</evidence>
<comment type="caution">
    <text evidence="3">The sequence shown here is derived from an EMBL/GenBank/DDBJ whole genome shotgun (WGS) entry which is preliminary data.</text>
</comment>
<dbReference type="GO" id="GO:0003677">
    <property type="term" value="F:DNA binding"/>
    <property type="evidence" value="ECO:0007669"/>
    <property type="project" value="UniProtKB-KW"/>
</dbReference>
<dbReference type="RefSeq" id="WP_176236824.1">
    <property type="nucleotide sequence ID" value="NZ_BLRU01000035.1"/>
</dbReference>
<dbReference type="AlphaFoldDB" id="A0A6V8NFP2"/>
<organism evidence="3 5">
    <name type="scientific">Candidatus Hakubella thermalkaliphila</name>
    <dbReference type="NCBI Taxonomy" id="2754717"/>
    <lineage>
        <taxon>Bacteria</taxon>
        <taxon>Bacillati</taxon>
        <taxon>Actinomycetota</taxon>
        <taxon>Actinomycetota incertae sedis</taxon>
        <taxon>Candidatus Hakubellales</taxon>
        <taxon>Candidatus Hakubellaceae</taxon>
        <taxon>Candidatus Hakubella</taxon>
    </lineage>
</organism>
<evidence type="ECO:0000256" key="1">
    <source>
        <dbReference type="ARBA" id="ARBA00023125"/>
    </source>
</evidence>
<accession>A0A6V8NFP2</accession>
<dbReference type="Proteomes" id="UP000588083">
    <property type="component" value="Unassembled WGS sequence"/>
</dbReference>
<dbReference type="InterPro" id="IPR010095">
    <property type="entry name" value="Cas12f1-like_TNB"/>
</dbReference>
<dbReference type="EMBL" id="BLRZ01000069">
    <property type="protein sequence ID" value="GFP30474.1"/>
    <property type="molecule type" value="Genomic_DNA"/>
</dbReference>
<feature type="domain" description="Cas12f1-like TNB" evidence="2">
    <location>
        <begin position="297"/>
        <end position="360"/>
    </location>
</feature>
<evidence type="ECO:0000313" key="5">
    <source>
        <dbReference type="Proteomes" id="UP000574717"/>
    </source>
</evidence>
<protein>
    <submittedName>
        <fullName evidence="3">Putative transposase</fullName>
    </submittedName>
</protein>
<proteinExistence type="predicted"/>
<evidence type="ECO:0000259" key="2">
    <source>
        <dbReference type="Pfam" id="PF07282"/>
    </source>
</evidence>
<evidence type="ECO:0000313" key="6">
    <source>
        <dbReference type="Proteomes" id="UP000588083"/>
    </source>
</evidence>